<dbReference type="AlphaFoldDB" id="A0A7V7RNL1"/>
<keyword evidence="4" id="KW-0233">DNA recombination</keyword>
<dbReference type="Proteomes" id="UP000441354">
    <property type="component" value="Unassembled WGS sequence"/>
</dbReference>
<evidence type="ECO:0000313" key="9">
    <source>
        <dbReference type="Proteomes" id="UP000441354"/>
    </source>
</evidence>
<dbReference type="InterPro" id="IPR050639">
    <property type="entry name" value="SSR_resolvase"/>
</dbReference>
<feature type="domain" description="Resolvase/invertase-type recombinase catalytic" evidence="7">
    <location>
        <begin position="3"/>
        <end position="136"/>
    </location>
</feature>
<evidence type="ECO:0000256" key="3">
    <source>
        <dbReference type="ARBA" id="ARBA00023125"/>
    </source>
</evidence>
<dbReference type="PROSITE" id="PS00398">
    <property type="entry name" value="RECOMBINASES_2"/>
    <property type="match status" value="1"/>
</dbReference>
<dbReference type="GO" id="GO:0003677">
    <property type="term" value="F:DNA binding"/>
    <property type="evidence" value="ECO:0007669"/>
    <property type="project" value="UniProtKB-KW"/>
</dbReference>
<comment type="similarity">
    <text evidence="1">Belongs to the site-specific recombinase resolvase family.</text>
</comment>
<dbReference type="InterPro" id="IPR006119">
    <property type="entry name" value="Resolv_N"/>
</dbReference>
<dbReference type="GO" id="GO:0015074">
    <property type="term" value="P:DNA integration"/>
    <property type="evidence" value="ECO:0007669"/>
    <property type="project" value="UniProtKB-KW"/>
</dbReference>
<evidence type="ECO:0000256" key="1">
    <source>
        <dbReference type="ARBA" id="ARBA00009913"/>
    </source>
</evidence>
<dbReference type="PANTHER" id="PTHR30461">
    <property type="entry name" value="DNA-INVERTASE FROM LAMBDOID PROPHAGE"/>
    <property type="match status" value="1"/>
</dbReference>
<dbReference type="SMART" id="SM00857">
    <property type="entry name" value="Resolvase"/>
    <property type="match status" value="1"/>
</dbReference>
<evidence type="ECO:0000256" key="5">
    <source>
        <dbReference type="PIRSR" id="PIRSR606118-50"/>
    </source>
</evidence>
<feature type="active site" description="O-(5'-phospho-DNA)-serine intermediate" evidence="5 6">
    <location>
        <position position="11"/>
    </location>
</feature>
<dbReference type="OrthoDB" id="9797501at2"/>
<organism evidence="8 9">
    <name type="scientific">Bacillus mesophilum</name>
    <dbReference type="NCBI Taxonomy" id="1071718"/>
    <lineage>
        <taxon>Bacteria</taxon>
        <taxon>Bacillati</taxon>
        <taxon>Bacillota</taxon>
        <taxon>Bacilli</taxon>
        <taxon>Bacillales</taxon>
        <taxon>Bacillaceae</taxon>
        <taxon>Bacillus</taxon>
    </lineage>
</organism>
<dbReference type="Gene3D" id="1.10.10.60">
    <property type="entry name" value="Homeodomain-like"/>
    <property type="match status" value="1"/>
</dbReference>
<evidence type="ECO:0000313" key="8">
    <source>
        <dbReference type="EMBL" id="KAB2334133.1"/>
    </source>
</evidence>
<evidence type="ECO:0000256" key="4">
    <source>
        <dbReference type="ARBA" id="ARBA00023172"/>
    </source>
</evidence>
<dbReference type="PANTHER" id="PTHR30461:SF26">
    <property type="entry name" value="RESOLVASE HOMOLOG YNEB"/>
    <property type="match status" value="1"/>
</dbReference>
<dbReference type="SUPFAM" id="SSF53041">
    <property type="entry name" value="Resolvase-like"/>
    <property type="match status" value="1"/>
</dbReference>
<keyword evidence="9" id="KW-1185">Reference proteome</keyword>
<sequence length="193" mass="21500">MAKQYGYARVSTAEQSLEVQIQALKEAGVSEIFKDKATGRNTKRDGLQSLLSTLDVGDTLVITKLDRIARNVKEGIQLIDELVEKGIKLHVLNMGLFDGTATSKLLRNILLSVAEWEREMILERQREGIAVAKTQGKYKGKPKKYTDKNPALVHALELFSNRATNGKTVKEICEITKISRASLYNIAKEKGII</sequence>
<evidence type="ECO:0000256" key="6">
    <source>
        <dbReference type="PROSITE-ProRule" id="PRU10137"/>
    </source>
</evidence>
<dbReference type="CDD" id="cd03768">
    <property type="entry name" value="SR_ResInv"/>
    <property type="match status" value="1"/>
</dbReference>
<dbReference type="InterPro" id="IPR036162">
    <property type="entry name" value="Resolvase-like_N_sf"/>
</dbReference>
<accession>A0A7V7RNL1</accession>
<keyword evidence="2" id="KW-0229">DNA integration</keyword>
<name>A0A7V7RNL1_9BACI</name>
<gene>
    <name evidence="8" type="ORF">F7732_08655</name>
</gene>
<comment type="caution">
    <text evidence="8">The sequence shown here is derived from an EMBL/GenBank/DDBJ whole genome shotgun (WGS) entry which is preliminary data.</text>
</comment>
<dbReference type="PROSITE" id="PS00397">
    <property type="entry name" value="RECOMBINASES_1"/>
    <property type="match status" value="1"/>
</dbReference>
<dbReference type="EMBL" id="WBOT01000002">
    <property type="protein sequence ID" value="KAB2334133.1"/>
    <property type="molecule type" value="Genomic_DNA"/>
</dbReference>
<dbReference type="RefSeq" id="WP_102230759.1">
    <property type="nucleotide sequence ID" value="NZ_WBOT01000002.1"/>
</dbReference>
<reference evidence="8 9" key="1">
    <citation type="journal article" date="2014" name="Arch. Microbiol.">
        <title>Bacillus mesophilum sp. nov., strain IITR-54T, a novel 4-chlorobiphenyl dechlorinating bacterium.</title>
        <authorList>
            <person name="Manickam N."/>
            <person name="Singh N.K."/>
            <person name="Bajaj A."/>
            <person name="Kumar R.M."/>
            <person name="Kaur G."/>
            <person name="Kaur N."/>
            <person name="Bala M."/>
            <person name="Kumar A."/>
            <person name="Mayilraj S."/>
        </authorList>
    </citation>
    <scope>NUCLEOTIDE SEQUENCE [LARGE SCALE GENOMIC DNA]</scope>
    <source>
        <strain evidence="8 9">IITR-54</strain>
    </source>
</reference>
<keyword evidence="3" id="KW-0238">DNA-binding</keyword>
<evidence type="ECO:0000256" key="2">
    <source>
        <dbReference type="ARBA" id="ARBA00022908"/>
    </source>
</evidence>
<dbReference type="InterPro" id="IPR006118">
    <property type="entry name" value="Recombinase_CS"/>
</dbReference>
<dbReference type="GO" id="GO:0000150">
    <property type="term" value="F:DNA strand exchange activity"/>
    <property type="evidence" value="ECO:0007669"/>
    <property type="project" value="InterPro"/>
</dbReference>
<evidence type="ECO:0000259" key="7">
    <source>
        <dbReference type="PROSITE" id="PS51736"/>
    </source>
</evidence>
<dbReference type="PROSITE" id="PS51736">
    <property type="entry name" value="RECOMBINASES_3"/>
    <property type="match status" value="1"/>
</dbReference>
<proteinExistence type="inferred from homology"/>
<protein>
    <submittedName>
        <fullName evidence="8">Recombinase family protein</fullName>
    </submittedName>
</protein>
<dbReference type="Gene3D" id="3.40.50.1390">
    <property type="entry name" value="Resolvase, N-terminal catalytic domain"/>
    <property type="match status" value="1"/>
</dbReference>
<dbReference type="Pfam" id="PF00239">
    <property type="entry name" value="Resolvase"/>
    <property type="match status" value="1"/>
</dbReference>